<feature type="domain" description="HNH nuclease" evidence="2">
    <location>
        <begin position="169"/>
        <end position="254"/>
    </location>
</feature>
<dbReference type="Pfam" id="PF13391">
    <property type="entry name" value="HNH_2"/>
    <property type="match status" value="1"/>
</dbReference>
<evidence type="ECO:0000313" key="4">
    <source>
        <dbReference type="Proteomes" id="UP000800094"/>
    </source>
</evidence>
<feature type="compositionally biased region" description="Polar residues" evidence="1">
    <location>
        <begin position="104"/>
        <end position="139"/>
    </location>
</feature>
<gene>
    <name evidence="3" type="ORF">BU26DRAFT_593003</name>
</gene>
<sequence>MDSVYPGWENLRPEGDAESFTQRSSERRQLFDEAKRLGRYTGLHSIVWAFLQVADLEQVKQYVQDGILWDRLADPLAASFIEVRAKDVVLLWKQEPAAKEKTATGATSPHSVSDKSSNPFPSSPLRTQAATPSDTSPTRSKSRLGGREFSPTRVESVADRCKERDGHLCAVSRMAAVDAAHIYPWCAFGGKTPKRVVNFWDVLRMFWSPEKVDGWRAKIFQDPRQPNRGTETVENMLTFTATLHRFHSAGVFALRPVQKSADNTQLELEFHWLVREERKSTTKVDLLDEPLSSINRMESGNGYGPFIRIGPADGSPIILRSGTRFTLSTDDVTNKPLPDPGLLELQWHLQRIVAMSGAAGWRDLDYFDDDDDNDGTGVAVRDTVDQWLEEIHDVPADSRRGRSPPASESGDSVDGSSE</sequence>
<name>A0A6A6IJD8_9PLEO</name>
<dbReference type="OrthoDB" id="5416097at2759"/>
<accession>A0A6A6IJD8</accession>
<feature type="compositionally biased region" description="Low complexity" evidence="1">
    <location>
        <begin position="407"/>
        <end position="418"/>
    </location>
</feature>
<dbReference type="Proteomes" id="UP000800094">
    <property type="component" value="Unassembled WGS sequence"/>
</dbReference>
<dbReference type="GeneID" id="54588189"/>
<dbReference type="AlphaFoldDB" id="A0A6A6IJD8"/>
<dbReference type="RefSeq" id="XP_033684694.1">
    <property type="nucleotide sequence ID" value="XM_033834859.1"/>
</dbReference>
<evidence type="ECO:0000259" key="2">
    <source>
        <dbReference type="Pfam" id="PF13391"/>
    </source>
</evidence>
<evidence type="ECO:0000256" key="1">
    <source>
        <dbReference type="SAM" id="MobiDB-lite"/>
    </source>
</evidence>
<feature type="region of interest" description="Disordered" evidence="1">
    <location>
        <begin position="99"/>
        <end position="151"/>
    </location>
</feature>
<proteinExistence type="predicted"/>
<evidence type="ECO:0000313" key="3">
    <source>
        <dbReference type="EMBL" id="KAF2249690.1"/>
    </source>
</evidence>
<dbReference type="EMBL" id="ML987194">
    <property type="protein sequence ID" value="KAF2249690.1"/>
    <property type="molecule type" value="Genomic_DNA"/>
</dbReference>
<reference evidence="3" key="1">
    <citation type="journal article" date="2020" name="Stud. Mycol.">
        <title>101 Dothideomycetes genomes: a test case for predicting lifestyles and emergence of pathogens.</title>
        <authorList>
            <person name="Haridas S."/>
            <person name="Albert R."/>
            <person name="Binder M."/>
            <person name="Bloem J."/>
            <person name="Labutti K."/>
            <person name="Salamov A."/>
            <person name="Andreopoulos B."/>
            <person name="Baker S."/>
            <person name="Barry K."/>
            <person name="Bills G."/>
            <person name="Bluhm B."/>
            <person name="Cannon C."/>
            <person name="Castanera R."/>
            <person name="Culley D."/>
            <person name="Daum C."/>
            <person name="Ezra D."/>
            <person name="Gonzalez J."/>
            <person name="Henrissat B."/>
            <person name="Kuo A."/>
            <person name="Liang C."/>
            <person name="Lipzen A."/>
            <person name="Lutzoni F."/>
            <person name="Magnuson J."/>
            <person name="Mondo S."/>
            <person name="Nolan M."/>
            <person name="Ohm R."/>
            <person name="Pangilinan J."/>
            <person name="Park H.-J."/>
            <person name="Ramirez L."/>
            <person name="Alfaro M."/>
            <person name="Sun H."/>
            <person name="Tritt A."/>
            <person name="Yoshinaga Y."/>
            <person name="Zwiers L.-H."/>
            <person name="Turgeon B."/>
            <person name="Goodwin S."/>
            <person name="Spatafora J."/>
            <person name="Crous P."/>
            <person name="Grigoriev I."/>
        </authorList>
    </citation>
    <scope>NUCLEOTIDE SEQUENCE</scope>
    <source>
        <strain evidence="3">CBS 122368</strain>
    </source>
</reference>
<organism evidence="3 4">
    <name type="scientific">Trematosphaeria pertusa</name>
    <dbReference type="NCBI Taxonomy" id="390896"/>
    <lineage>
        <taxon>Eukaryota</taxon>
        <taxon>Fungi</taxon>
        <taxon>Dikarya</taxon>
        <taxon>Ascomycota</taxon>
        <taxon>Pezizomycotina</taxon>
        <taxon>Dothideomycetes</taxon>
        <taxon>Pleosporomycetidae</taxon>
        <taxon>Pleosporales</taxon>
        <taxon>Massarineae</taxon>
        <taxon>Trematosphaeriaceae</taxon>
        <taxon>Trematosphaeria</taxon>
    </lineage>
</organism>
<feature type="region of interest" description="Disordered" evidence="1">
    <location>
        <begin position="392"/>
        <end position="418"/>
    </location>
</feature>
<protein>
    <recommendedName>
        <fullName evidence="2">HNH nuclease domain-containing protein</fullName>
    </recommendedName>
</protein>
<dbReference type="InterPro" id="IPR003615">
    <property type="entry name" value="HNH_nuc"/>
</dbReference>
<keyword evidence="4" id="KW-1185">Reference proteome</keyword>